<dbReference type="RefSeq" id="WP_394477706.1">
    <property type="nucleotide sequence ID" value="NZ_JBIGHV010000003.1"/>
</dbReference>
<protein>
    <submittedName>
        <fullName evidence="2">Uncharacterized protein</fullName>
    </submittedName>
</protein>
<keyword evidence="3" id="KW-1185">Reference proteome</keyword>
<evidence type="ECO:0000313" key="2">
    <source>
        <dbReference type="EMBL" id="MFG6429886.1"/>
    </source>
</evidence>
<sequence>MNAPLLPQILLRQDPSPQADLDLATEGVLRYVWSSEWGDMLIEARDGVVYVNGRRVDAAPASASAASYGGRVAGAESSKLSETKNR</sequence>
<evidence type="ECO:0000256" key="1">
    <source>
        <dbReference type="SAM" id="MobiDB-lite"/>
    </source>
</evidence>
<feature type="compositionally biased region" description="Low complexity" evidence="1">
    <location>
        <begin position="60"/>
        <end position="75"/>
    </location>
</feature>
<feature type="region of interest" description="Disordered" evidence="1">
    <location>
        <begin position="60"/>
        <end position="86"/>
    </location>
</feature>
<name>A0ABW7F1V7_9BURK</name>
<gene>
    <name evidence="2" type="ORF">ACG00Y_08200</name>
</gene>
<proteinExistence type="predicted"/>
<accession>A0ABW7F1V7</accession>
<dbReference type="Proteomes" id="UP001606210">
    <property type="component" value="Unassembled WGS sequence"/>
</dbReference>
<reference evidence="2 3" key="1">
    <citation type="submission" date="2024-08" db="EMBL/GenBank/DDBJ databases">
        <authorList>
            <person name="Lu H."/>
        </authorList>
    </citation>
    <scope>NUCLEOTIDE SEQUENCE [LARGE SCALE GENOMIC DNA]</scope>
    <source>
        <strain evidence="2 3">LYH14W</strain>
    </source>
</reference>
<organism evidence="2 3">
    <name type="scientific">Pelomonas parva</name>
    <dbReference type="NCBI Taxonomy" id="3299032"/>
    <lineage>
        <taxon>Bacteria</taxon>
        <taxon>Pseudomonadati</taxon>
        <taxon>Pseudomonadota</taxon>
        <taxon>Betaproteobacteria</taxon>
        <taxon>Burkholderiales</taxon>
        <taxon>Sphaerotilaceae</taxon>
        <taxon>Roseateles</taxon>
    </lineage>
</organism>
<dbReference type="EMBL" id="JBIGHV010000003">
    <property type="protein sequence ID" value="MFG6429886.1"/>
    <property type="molecule type" value="Genomic_DNA"/>
</dbReference>
<evidence type="ECO:0000313" key="3">
    <source>
        <dbReference type="Proteomes" id="UP001606210"/>
    </source>
</evidence>
<comment type="caution">
    <text evidence="2">The sequence shown here is derived from an EMBL/GenBank/DDBJ whole genome shotgun (WGS) entry which is preliminary data.</text>
</comment>